<dbReference type="SUPFAM" id="SSF103473">
    <property type="entry name" value="MFS general substrate transporter"/>
    <property type="match status" value="1"/>
</dbReference>
<keyword evidence="2" id="KW-0813">Transport</keyword>
<gene>
    <name evidence="9" type="ORF">M076_1233</name>
</gene>
<dbReference type="PROSITE" id="PS50850">
    <property type="entry name" value="MFS"/>
    <property type="match status" value="1"/>
</dbReference>
<evidence type="ECO:0000256" key="5">
    <source>
        <dbReference type="ARBA" id="ARBA00022989"/>
    </source>
</evidence>
<sequence>MNHWKSTLAVIGIGQLISILTSTIVGFSIIFWISNEFKSPTALSLAILAGFLPQFVLGLFAGVYVDRWNRKKTMFYSDLFIAFCTLCLFIVITKGYKDLSFFYLLTACRSIGSTFHAPALQASIPLLVPKHHLVRVSGLYHSIQSFSEVIAPVVGASLVVWLPIQYILLIDVIGAVAACLTLLCVQIPSLQKTKVLPDFKKELTECWHTLRRTMGILPLFVCFTLVTFVLMPVFTLFPFMTLLHFNGNILQMGVVEMGWGSGALLGGLVLACKALKSKQTLVMHTAYVILGLYLISASYLPSSAFIGFVCLTFTGGIAYSIYHALFIAIIQQNLASDMLGRTFSLIFSLSTFPSMLGIVASGYWVEAWGITSVFMISGWVIFLIGVGANFISSIKQLDNYA</sequence>
<dbReference type="CDD" id="cd06173">
    <property type="entry name" value="MFS_MefA_like"/>
    <property type="match status" value="1"/>
</dbReference>
<feature type="transmembrane region" description="Helical" evidence="7">
    <location>
        <begin position="342"/>
        <end position="364"/>
    </location>
</feature>
<accession>A0A016AFE4</accession>
<keyword evidence="5 7" id="KW-1133">Transmembrane helix</keyword>
<evidence type="ECO:0000313" key="10">
    <source>
        <dbReference type="Proteomes" id="UP000022272"/>
    </source>
</evidence>
<feature type="domain" description="Major facilitator superfamily (MFS) profile" evidence="8">
    <location>
        <begin position="7"/>
        <end position="396"/>
    </location>
</feature>
<feature type="transmembrane region" description="Helical" evidence="7">
    <location>
        <begin position="370"/>
        <end position="391"/>
    </location>
</feature>
<proteinExistence type="predicted"/>
<dbReference type="InterPro" id="IPR011701">
    <property type="entry name" value="MFS"/>
</dbReference>
<dbReference type="Proteomes" id="UP000022272">
    <property type="component" value="Unassembled WGS sequence"/>
</dbReference>
<name>A0A016AFE4_BACFG</name>
<evidence type="ECO:0000256" key="2">
    <source>
        <dbReference type="ARBA" id="ARBA00022448"/>
    </source>
</evidence>
<dbReference type="AlphaFoldDB" id="A0A016AFE4"/>
<evidence type="ECO:0000256" key="6">
    <source>
        <dbReference type="ARBA" id="ARBA00023136"/>
    </source>
</evidence>
<feature type="transmembrane region" description="Helical" evidence="7">
    <location>
        <begin position="164"/>
        <end position="185"/>
    </location>
</feature>
<dbReference type="NCBIfam" id="NF000154">
    <property type="entry name" value="macrolide_MefEN2"/>
    <property type="match status" value="1"/>
</dbReference>
<feature type="transmembrane region" description="Helical" evidence="7">
    <location>
        <begin position="45"/>
        <end position="65"/>
    </location>
</feature>
<dbReference type="EMBL" id="JGDM01000021">
    <property type="protein sequence ID" value="EXZ45654.1"/>
    <property type="molecule type" value="Genomic_DNA"/>
</dbReference>
<dbReference type="GeneID" id="90529063"/>
<feature type="transmembrane region" description="Helical" evidence="7">
    <location>
        <begin position="7"/>
        <end position="33"/>
    </location>
</feature>
<dbReference type="RefSeq" id="WP_005786079.1">
    <property type="nucleotide sequence ID" value="NZ_JGDM01000021.1"/>
</dbReference>
<comment type="subcellular location">
    <subcellularLocation>
        <location evidence="1">Cell membrane</location>
        <topology evidence="1">Multi-pass membrane protein</topology>
    </subcellularLocation>
</comment>
<dbReference type="InterPro" id="IPR036259">
    <property type="entry name" value="MFS_trans_sf"/>
</dbReference>
<evidence type="ECO:0000256" key="1">
    <source>
        <dbReference type="ARBA" id="ARBA00004651"/>
    </source>
</evidence>
<dbReference type="PANTHER" id="PTHR43266:SF10">
    <property type="entry name" value="BACILYSIN EXPORTER BACE-RELATED"/>
    <property type="match status" value="1"/>
</dbReference>
<dbReference type="GO" id="GO:0022857">
    <property type="term" value="F:transmembrane transporter activity"/>
    <property type="evidence" value="ECO:0007669"/>
    <property type="project" value="InterPro"/>
</dbReference>
<evidence type="ECO:0000256" key="3">
    <source>
        <dbReference type="ARBA" id="ARBA00022475"/>
    </source>
</evidence>
<feature type="transmembrane region" description="Helical" evidence="7">
    <location>
        <begin position="77"/>
        <end position="96"/>
    </location>
</feature>
<dbReference type="PATRIC" id="fig|1339280.3.peg.1194"/>
<feature type="transmembrane region" description="Helical" evidence="7">
    <location>
        <begin position="249"/>
        <end position="269"/>
    </location>
</feature>
<feature type="transmembrane region" description="Helical" evidence="7">
    <location>
        <begin position="305"/>
        <end position="330"/>
    </location>
</feature>
<evidence type="ECO:0000313" key="9">
    <source>
        <dbReference type="EMBL" id="EXZ45654.1"/>
    </source>
</evidence>
<evidence type="ECO:0000256" key="7">
    <source>
        <dbReference type="SAM" id="Phobius"/>
    </source>
</evidence>
<comment type="caution">
    <text evidence="9">The sequence shown here is derived from an EMBL/GenBank/DDBJ whole genome shotgun (WGS) entry which is preliminary data.</text>
</comment>
<keyword evidence="4 7" id="KW-0812">Transmembrane</keyword>
<dbReference type="InterPro" id="IPR020846">
    <property type="entry name" value="MFS_dom"/>
</dbReference>
<evidence type="ECO:0000256" key="4">
    <source>
        <dbReference type="ARBA" id="ARBA00022692"/>
    </source>
</evidence>
<evidence type="ECO:0000259" key="8">
    <source>
        <dbReference type="PROSITE" id="PS50850"/>
    </source>
</evidence>
<dbReference type="GO" id="GO:0005886">
    <property type="term" value="C:plasma membrane"/>
    <property type="evidence" value="ECO:0007669"/>
    <property type="project" value="UniProtKB-SubCell"/>
</dbReference>
<organism evidence="9 10">
    <name type="scientific">Bacteroides fragilis str. 2-F-2 #4</name>
    <dbReference type="NCBI Taxonomy" id="1339280"/>
    <lineage>
        <taxon>Bacteria</taxon>
        <taxon>Pseudomonadati</taxon>
        <taxon>Bacteroidota</taxon>
        <taxon>Bacteroidia</taxon>
        <taxon>Bacteroidales</taxon>
        <taxon>Bacteroidaceae</taxon>
        <taxon>Bacteroides</taxon>
    </lineage>
</organism>
<dbReference type="Gene3D" id="1.20.1250.20">
    <property type="entry name" value="MFS general substrate transporter like domains"/>
    <property type="match status" value="1"/>
</dbReference>
<reference evidence="9 10" key="1">
    <citation type="submission" date="2014-02" db="EMBL/GenBank/DDBJ databases">
        <authorList>
            <person name="Sears C."/>
            <person name="Carroll K."/>
            <person name="Sack B.R."/>
            <person name="Qadri F."/>
            <person name="Myers L.L."/>
            <person name="Chung G.-T."/>
            <person name="Escheverria P."/>
            <person name="Fraser C.M."/>
            <person name="Sadzewicz L."/>
            <person name="Shefchek K.A."/>
            <person name="Tallon L."/>
            <person name="Das S.P."/>
            <person name="Daugherty S."/>
            <person name="Mongodin E.F."/>
        </authorList>
    </citation>
    <scope>NUCLEOTIDE SEQUENCE [LARGE SCALE GENOMIC DNA]</scope>
    <source>
        <strain evidence="9 10">2-F-2 #4</strain>
    </source>
</reference>
<keyword evidence="6 7" id="KW-0472">Membrane</keyword>
<dbReference type="Pfam" id="PF07690">
    <property type="entry name" value="MFS_1"/>
    <property type="match status" value="1"/>
</dbReference>
<feature type="transmembrane region" description="Helical" evidence="7">
    <location>
        <begin position="216"/>
        <end position="237"/>
    </location>
</feature>
<feature type="transmembrane region" description="Helical" evidence="7">
    <location>
        <begin position="281"/>
        <end position="299"/>
    </location>
</feature>
<keyword evidence="3" id="KW-1003">Cell membrane</keyword>
<protein>
    <submittedName>
        <fullName evidence="9">Major Facilitator Superfamily protein</fullName>
    </submittedName>
</protein>
<dbReference type="PANTHER" id="PTHR43266">
    <property type="entry name" value="MACROLIDE-EFFLUX PROTEIN"/>
    <property type="match status" value="1"/>
</dbReference>